<accession>A0A177AW81</accession>
<feature type="region of interest" description="Disordered" evidence="1">
    <location>
        <begin position="37"/>
        <end position="57"/>
    </location>
</feature>
<evidence type="ECO:0000313" key="3">
    <source>
        <dbReference type="Proteomes" id="UP000078046"/>
    </source>
</evidence>
<dbReference type="AlphaFoldDB" id="A0A177AW81"/>
<dbReference type="Proteomes" id="UP000078046">
    <property type="component" value="Unassembled WGS sequence"/>
</dbReference>
<feature type="compositionally biased region" description="Polar residues" evidence="1">
    <location>
        <begin position="41"/>
        <end position="57"/>
    </location>
</feature>
<evidence type="ECO:0000313" key="2">
    <source>
        <dbReference type="EMBL" id="OAF66245.1"/>
    </source>
</evidence>
<comment type="caution">
    <text evidence="2">The sequence shown here is derived from an EMBL/GenBank/DDBJ whole genome shotgun (WGS) entry which is preliminary data.</text>
</comment>
<organism evidence="2 3">
    <name type="scientific">Intoshia linei</name>
    <dbReference type="NCBI Taxonomy" id="1819745"/>
    <lineage>
        <taxon>Eukaryota</taxon>
        <taxon>Metazoa</taxon>
        <taxon>Spiralia</taxon>
        <taxon>Lophotrochozoa</taxon>
        <taxon>Mesozoa</taxon>
        <taxon>Orthonectida</taxon>
        <taxon>Rhopaluridae</taxon>
        <taxon>Intoshia</taxon>
    </lineage>
</organism>
<proteinExistence type="predicted"/>
<sequence length="57" mass="6518">MGKFLSKLKCWQTEKQIEPSTENLDLVGNSKKLNIPEIRISQPSEESIQSKTQLNTE</sequence>
<name>A0A177AW81_9BILA</name>
<dbReference type="EMBL" id="LWCA01000991">
    <property type="protein sequence ID" value="OAF66245.1"/>
    <property type="molecule type" value="Genomic_DNA"/>
</dbReference>
<evidence type="ECO:0000256" key="1">
    <source>
        <dbReference type="SAM" id="MobiDB-lite"/>
    </source>
</evidence>
<protein>
    <submittedName>
        <fullName evidence="2">Uncharacterized protein</fullName>
    </submittedName>
</protein>
<reference evidence="2 3" key="1">
    <citation type="submission" date="2016-04" db="EMBL/GenBank/DDBJ databases">
        <title>The genome of Intoshia linei affirms orthonectids as highly simplified spiralians.</title>
        <authorList>
            <person name="Mikhailov K.V."/>
            <person name="Slusarev G.S."/>
            <person name="Nikitin M.A."/>
            <person name="Logacheva M.D."/>
            <person name="Penin A."/>
            <person name="Aleoshin V."/>
            <person name="Panchin Y.V."/>
        </authorList>
    </citation>
    <scope>NUCLEOTIDE SEQUENCE [LARGE SCALE GENOMIC DNA]</scope>
    <source>
        <strain evidence="2">Intl2013</strain>
        <tissue evidence="2">Whole animal</tissue>
    </source>
</reference>
<gene>
    <name evidence="2" type="ORF">A3Q56_06027</name>
</gene>
<keyword evidence="3" id="KW-1185">Reference proteome</keyword>